<dbReference type="GO" id="GO:0016301">
    <property type="term" value="F:kinase activity"/>
    <property type="evidence" value="ECO:0007669"/>
    <property type="project" value="UniProtKB-KW"/>
</dbReference>
<evidence type="ECO:0000313" key="11">
    <source>
        <dbReference type="EMBL" id="NCI49189.1"/>
    </source>
</evidence>
<keyword evidence="12" id="KW-1185">Reference proteome</keyword>
<dbReference type="InterPro" id="IPR050482">
    <property type="entry name" value="Sensor_HK_TwoCompSys"/>
</dbReference>
<evidence type="ECO:0000256" key="9">
    <source>
        <dbReference type="SAM" id="Phobius"/>
    </source>
</evidence>
<dbReference type="Pfam" id="PF02518">
    <property type="entry name" value="HATPase_c"/>
    <property type="match status" value="1"/>
</dbReference>
<keyword evidence="2" id="KW-1003">Cell membrane</keyword>
<dbReference type="PROSITE" id="PS50109">
    <property type="entry name" value="HIS_KIN"/>
    <property type="match status" value="1"/>
</dbReference>
<feature type="transmembrane region" description="Helical" evidence="9">
    <location>
        <begin position="6"/>
        <end position="31"/>
    </location>
</feature>
<keyword evidence="5 11" id="KW-0418">Kinase</keyword>
<evidence type="ECO:0000259" key="10">
    <source>
        <dbReference type="PROSITE" id="PS50109"/>
    </source>
</evidence>
<dbReference type="EMBL" id="JAACJS010000002">
    <property type="protein sequence ID" value="NCI49189.1"/>
    <property type="molecule type" value="Genomic_DNA"/>
</dbReference>
<evidence type="ECO:0000256" key="6">
    <source>
        <dbReference type="ARBA" id="ARBA00022989"/>
    </source>
</evidence>
<dbReference type="Pfam" id="PF07730">
    <property type="entry name" value="HisKA_3"/>
    <property type="match status" value="1"/>
</dbReference>
<keyword evidence="6 9" id="KW-1133">Transmembrane helix</keyword>
<dbReference type="CDD" id="cd16917">
    <property type="entry name" value="HATPase_UhpB-NarQ-NarX-like"/>
    <property type="match status" value="1"/>
</dbReference>
<keyword evidence="4 9" id="KW-0812">Transmembrane</keyword>
<dbReference type="Gene3D" id="1.20.5.1930">
    <property type="match status" value="1"/>
</dbReference>
<sequence length="268" mass="30323">MHIDKDIIVIAVVAGSIFIAMFGVTTFLIAVSFTKRKRRLLLEREVREAYYQKGVLQAQLEMQEHTFNIISQDIHDNVGQILSLAKVNLNLLTLEQKENESFQRIKELVANAIAELRHLGTGYYAERLVEKGLVDAIRHQLNQLEKTGLFTTSFETQLENVSMEKNDLIFLYRMMQEAINNVIRHSAADRVTVSLLQKNDEVHIRITDNGKGFALTHKDFKPGIGLNSIRQRAEMIGAKADISSTPGTGTVIHLSFKQKAYDKNSVGR</sequence>
<dbReference type="Gene3D" id="3.30.565.10">
    <property type="entry name" value="Histidine kinase-like ATPase, C-terminal domain"/>
    <property type="match status" value="1"/>
</dbReference>
<dbReference type="SMART" id="SM00387">
    <property type="entry name" value="HATPase_c"/>
    <property type="match status" value="1"/>
</dbReference>
<dbReference type="InterPro" id="IPR005467">
    <property type="entry name" value="His_kinase_dom"/>
</dbReference>
<dbReference type="InterPro" id="IPR003594">
    <property type="entry name" value="HATPase_dom"/>
</dbReference>
<comment type="subcellular location">
    <subcellularLocation>
        <location evidence="1">Cell membrane</location>
        <topology evidence="1">Multi-pass membrane protein</topology>
    </subcellularLocation>
</comment>
<keyword evidence="7" id="KW-0902">Two-component regulatory system</keyword>
<evidence type="ECO:0000256" key="7">
    <source>
        <dbReference type="ARBA" id="ARBA00023012"/>
    </source>
</evidence>
<dbReference type="InterPro" id="IPR011712">
    <property type="entry name" value="Sig_transdc_His_kin_sub3_dim/P"/>
</dbReference>
<dbReference type="SUPFAM" id="SSF55874">
    <property type="entry name" value="ATPase domain of HSP90 chaperone/DNA topoisomerase II/histidine kinase"/>
    <property type="match status" value="1"/>
</dbReference>
<evidence type="ECO:0000256" key="2">
    <source>
        <dbReference type="ARBA" id="ARBA00022475"/>
    </source>
</evidence>
<dbReference type="InterPro" id="IPR036890">
    <property type="entry name" value="HATPase_C_sf"/>
</dbReference>
<dbReference type="Proteomes" id="UP000753802">
    <property type="component" value="Unassembled WGS sequence"/>
</dbReference>
<gene>
    <name evidence="11" type="ORF">GWC95_04590</name>
</gene>
<accession>A0ABW9ZSA8</accession>
<comment type="caution">
    <text evidence="11">The sequence shown here is derived from an EMBL/GenBank/DDBJ whole genome shotgun (WGS) entry which is preliminary data.</text>
</comment>
<evidence type="ECO:0000256" key="3">
    <source>
        <dbReference type="ARBA" id="ARBA00022679"/>
    </source>
</evidence>
<proteinExistence type="predicted"/>
<evidence type="ECO:0000313" key="12">
    <source>
        <dbReference type="Proteomes" id="UP000753802"/>
    </source>
</evidence>
<reference evidence="11 12" key="1">
    <citation type="submission" date="2020-01" db="EMBL/GenBank/DDBJ databases">
        <title>Genome analysis.</title>
        <authorList>
            <person name="Wu S."/>
            <person name="Wang G."/>
        </authorList>
    </citation>
    <scope>NUCLEOTIDE SEQUENCE [LARGE SCALE GENOMIC DNA]</scope>
    <source>
        <strain evidence="11 12">SYL130</strain>
    </source>
</reference>
<protein>
    <submittedName>
        <fullName evidence="11">Sensor histidine kinase</fullName>
    </submittedName>
</protein>
<organism evidence="11 12">
    <name type="scientific">Sediminibacterium roseum</name>
    <dbReference type="NCBI Taxonomy" id="1978412"/>
    <lineage>
        <taxon>Bacteria</taxon>
        <taxon>Pseudomonadati</taxon>
        <taxon>Bacteroidota</taxon>
        <taxon>Chitinophagia</taxon>
        <taxon>Chitinophagales</taxon>
        <taxon>Chitinophagaceae</taxon>
        <taxon>Sediminibacterium</taxon>
    </lineage>
</organism>
<keyword evidence="8 9" id="KW-0472">Membrane</keyword>
<evidence type="ECO:0000256" key="4">
    <source>
        <dbReference type="ARBA" id="ARBA00022692"/>
    </source>
</evidence>
<evidence type="ECO:0000256" key="5">
    <source>
        <dbReference type="ARBA" id="ARBA00022777"/>
    </source>
</evidence>
<name>A0ABW9ZSA8_9BACT</name>
<dbReference type="PANTHER" id="PTHR24421:SF37">
    <property type="entry name" value="SENSOR HISTIDINE KINASE NARS"/>
    <property type="match status" value="1"/>
</dbReference>
<feature type="domain" description="Histidine kinase" evidence="10">
    <location>
        <begin position="69"/>
        <end position="260"/>
    </location>
</feature>
<evidence type="ECO:0000256" key="8">
    <source>
        <dbReference type="ARBA" id="ARBA00023136"/>
    </source>
</evidence>
<dbReference type="PANTHER" id="PTHR24421">
    <property type="entry name" value="NITRATE/NITRITE SENSOR PROTEIN NARX-RELATED"/>
    <property type="match status" value="1"/>
</dbReference>
<evidence type="ECO:0000256" key="1">
    <source>
        <dbReference type="ARBA" id="ARBA00004651"/>
    </source>
</evidence>
<keyword evidence="3" id="KW-0808">Transferase</keyword>
<dbReference type="RefSeq" id="WP_161817478.1">
    <property type="nucleotide sequence ID" value="NZ_JAACJS010000002.1"/>
</dbReference>